<dbReference type="InterPro" id="IPR002347">
    <property type="entry name" value="SDR_fam"/>
</dbReference>
<evidence type="ECO:0000256" key="2">
    <source>
        <dbReference type="ARBA" id="ARBA00023002"/>
    </source>
</evidence>
<dbReference type="AlphaFoldDB" id="A0A9P6ESY6"/>
<evidence type="ECO:0000256" key="1">
    <source>
        <dbReference type="ARBA" id="ARBA00006484"/>
    </source>
</evidence>
<evidence type="ECO:0000313" key="4">
    <source>
        <dbReference type="Proteomes" id="UP000807306"/>
    </source>
</evidence>
<keyword evidence="2" id="KW-0560">Oxidoreductase</keyword>
<gene>
    <name evidence="3" type="ORF">CPB83DRAFT_879582</name>
</gene>
<dbReference type="SUPFAM" id="SSF51735">
    <property type="entry name" value="NAD(P)-binding Rossmann-fold domains"/>
    <property type="match status" value="1"/>
</dbReference>
<evidence type="ECO:0000313" key="3">
    <source>
        <dbReference type="EMBL" id="KAF9534370.1"/>
    </source>
</evidence>
<comment type="caution">
    <text evidence="3">The sequence shown here is derived from an EMBL/GenBank/DDBJ whole genome shotgun (WGS) entry which is preliminary data.</text>
</comment>
<dbReference type="Proteomes" id="UP000807306">
    <property type="component" value="Unassembled WGS sequence"/>
</dbReference>
<comment type="similarity">
    <text evidence="1">Belongs to the short-chain dehydrogenases/reductases (SDR) family.</text>
</comment>
<sequence>MSSNLVAFIIGAGSNVGNAVASKLKEQGYKVALGSRNPKVDDKDKGYYFPVKVDAQSKESVLAAFQSVNKELGPVNVVVYNAAGAFAPPNPKDFLSIPLDDYFKQSTVGLNAYTAAQAALPNFRDPIHKNHPKAFIVTGNILAFNWVSSSLVYHTLGIQKVVEARLVATSAEVYEQEGFKFYYAHLVGKDGGIPDYKEEFTKSGKTHADVYWKLINEEKKPWDQRFTLDGKEFLHD</sequence>
<organism evidence="3 4">
    <name type="scientific">Crepidotus variabilis</name>
    <dbReference type="NCBI Taxonomy" id="179855"/>
    <lineage>
        <taxon>Eukaryota</taxon>
        <taxon>Fungi</taxon>
        <taxon>Dikarya</taxon>
        <taxon>Basidiomycota</taxon>
        <taxon>Agaricomycotina</taxon>
        <taxon>Agaricomycetes</taxon>
        <taxon>Agaricomycetidae</taxon>
        <taxon>Agaricales</taxon>
        <taxon>Agaricineae</taxon>
        <taxon>Crepidotaceae</taxon>
        <taxon>Crepidotus</taxon>
    </lineage>
</organism>
<dbReference type="OrthoDB" id="5336600at2759"/>
<dbReference type="PANTHER" id="PTHR43669">
    <property type="entry name" value="5-KETO-D-GLUCONATE 5-REDUCTASE"/>
    <property type="match status" value="1"/>
</dbReference>
<dbReference type="GO" id="GO:0016491">
    <property type="term" value="F:oxidoreductase activity"/>
    <property type="evidence" value="ECO:0007669"/>
    <property type="project" value="UniProtKB-KW"/>
</dbReference>
<proteinExistence type="inferred from homology"/>
<dbReference type="Pfam" id="PF00106">
    <property type="entry name" value="adh_short"/>
    <property type="match status" value="1"/>
</dbReference>
<name>A0A9P6ESY6_9AGAR</name>
<dbReference type="PANTHER" id="PTHR43669:SF4">
    <property type="entry name" value="SHORT-CHAIN DEHYDROGENASE"/>
    <property type="match status" value="1"/>
</dbReference>
<dbReference type="EMBL" id="MU157826">
    <property type="protein sequence ID" value="KAF9534370.1"/>
    <property type="molecule type" value="Genomic_DNA"/>
</dbReference>
<dbReference type="Gene3D" id="3.40.50.720">
    <property type="entry name" value="NAD(P)-binding Rossmann-like Domain"/>
    <property type="match status" value="1"/>
</dbReference>
<accession>A0A9P6ESY6</accession>
<evidence type="ECO:0008006" key="5">
    <source>
        <dbReference type="Google" id="ProtNLM"/>
    </source>
</evidence>
<reference evidence="3" key="1">
    <citation type="submission" date="2020-11" db="EMBL/GenBank/DDBJ databases">
        <authorList>
            <consortium name="DOE Joint Genome Institute"/>
            <person name="Ahrendt S."/>
            <person name="Riley R."/>
            <person name="Andreopoulos W."/>
            <person name="Labutti K."/>
            <person name="Pangilinan J."/>
            <person name="Ruiz-Duenas F.J."/>
            <person name="Barrasa J.M."/>
            <person name="Sanchez-Garcia M."/>
            <person name="Camarero S."/>
            <person name="Miyauchi S."/>
            <person name="Serrano A."/>
            <person name="Linde D."/>
            <person name="Babiker R."/>
            <person name="Drula E."/>
            <person name="Ayuso-Fernandez I."/>
            <person name="Pacheco R."/>
            <person name="Padilla G."/>
            <person name="Ferreira P."/>
            <person name="Barriuso J."/>
            <person name="Kellner H."/>
            <person name="Castanera R."/>
            <person name="Alfaro M."/>
            <person name="Ramirez L."/>
            <person name="Pisabarro A.G."/>
            <person name="Kuo A."/>
            <person name="Tritt A."/>
            <person name="Lipzen A."/>
            <person name="He G."/>
            <person name="Yan M."/>
            <person name="Ng V."/>
            <person name="Cullen D."/>
            <person name="Martin F."/>
            <person name="Rosso M.-N."/>
            <person name="Henrissat B."/>
            <person name="Hibbett D."/>
            <person name="Martinez A.T."/>
            <person name="Grigoriev I.V."/>
        </authorList>
    </citation>
    <scope>NUCLEOTIDE SEQUENCE</scope>
    <source>
        <strain evidence="3">CBS 506.95</strain>
    </source>
</reference>
<dbReference type="InterPro" id="IPR036291">
    <property type="entry name" value="NAD(P)-bd_dom_sf"/>
</dbReference>
<keyword evidence="4" id="KW-1185">Reference proteome</keyword>
<protein>
    <recommendedName>
        <fullName evidence="5">NAD(P)-binding protein</fullName>
    </recommendedName>
</protein>